<protein>
    <submittedName>
        <fullName evidence="1">Uncharacterized protein</fullName>
    </submittedName>
</protein>
<dbReference type="EMBL" id="AP023326">
    <property type="protein sequence ID" value="BCI65415.1"/>
    <property type="molecule type" value="Genomic_DNA"/>
</dbReference>
<dbReference type="AlphaFoldDB" id="A0A6S6PFP9"/>
<name>A0A6S6PFP9_ACEAC</name>
<evidence type="ECO:0000313" key="2">
    <source>
        <dbReference type="Proteomes" id="UP000515220"/>
    </source>
</evidence>
<proteinExistence type="predicted"/>
<gene>
    <name evidence="1" type="ORF">AAJCM20276_00390</name>
</gene>
<reference evidence="1 2" key="1">
    <citation type="submission" date="2020-07" db="EMBL/GenBank/DDBJ databases">
        <title>Complete Genome Sequence of an acetic acid bacterium, Acetobacter aceti JCM20276.</title>
        <authorList>
            <person name="Hirose Y."/>
            <person name="Mihara H."/>
        </authorList>
    </citation>
    <scope>NUCLEOTIDE SEQUENCE [LARGE SCALE GENOMIC DNA]</scope>
    <source>
        <strain evidence="1 2">JCM20276</strain>
    </source>
</reference>
<evidence type="ECO:0000313" key="1">
    <source>
        <dbReference type="EMBL" id="BCI65415.1"/>
    </source>
</evidence>
<sequence>MSLCPSVQTVLTGAFMIITAELLLRADVAQNLDLGGEAFSLSVQQGADITGEGLRFRSGWLIS</sequence>
<organism evidence="1 2">
    <name type="scientific">Acetobacter aceti</name>
    <dbReference type="NCBI Taxonomy" id="435"/>
    <lineage>
        <taxon>Bacteria</taxon>
        <taxon>Pseudomonadati</taxon>
        <taxon>Pseudomonadota</taxon>
        <taxon>Alphaproteobacteria</taxon>
        <taxon>Acetobacterales</taxon>
        <taxon>Acetobacteraceae</taxon>
        <taxon>Acetobacter</taxon>
        <taxon>Acetobacter subgen. Acetobacter</taxon>
    </lineage>
</organism>
<dbReference type="Proteomes" id="UP000515220">
    <property type="component" value="Chromosome"/>
</dbReference>
<accession>A0A6S6PFP9</accession>